<comment type="caution">
    <text evidence="1">The sequence shown here is derived from an EMBL/GenBank/DDBJ whole genome shotgun (WGS) entry which is preliminary data.</text>
</comment>
<dbReference type="EMBL" id="MU276119">
    <property type="protein sequence ID" value="KAI0041491.1"/>
    <property type="molecule type" value="Genomic_DNA"/>
</dbReference>
<reference evidence="1" key="2">
    <citation type="journal article" date="2022" name="New Phytol.">
        <title>Evolutionary transition to the ectomycorrhizal habit in the genomes of a hyperdiverse lineage of mushroom-forming fungi.</title>
        <authorList>
            <person name="Looney B."/>
            <person name="Miyauchi S."/>
            <person name="Morin E."/>
            <person name="Drula E."/>
            <person name="Courty P.E."/>
            <person name="Kohler A."/>
            <person name="Kuo A."/>
            <person name="LaButti K."/>
            <person name="Pangilinan J."/>
            <person name="Lipzen A."/>
            <person name="Riley R."/>
            <person name="Andreopoulos W."/>
            <person name="He G."/>
            <person name="Johnson J."/>
            <person name="Nolan M."/>
            <person name="Tritt A."/>
            <person name="Barry K.W."/>
            <person name="Grigoriev I.V."/>
            <person name="Nagy L.G."/>
            <person name="Hibbett D."/>
            <person name="Henrissat B."/>
            <person name="Matheny P.B."/>
            <person name="Labbe J."/>
            <person name="Martin F.M."/>
        </authorList>
    </citation>
    <scope>NUCLEOTIDE SEQUENCE</scope>
    <source>
        <strain evidence="1">FP105234-sp</strain>
    </source>
</reference>
<sequence length="66" mass="7660">CSENLVYQTANNYHQFGVTSNPHTRHSGQRRILISGDVKFIRALLAREHGLYLDEIQHRLSERRGV</sequence>
<evidence type="ECO:0000313" key="1">
    <source>
        <dbReference type="EMBL" id="KAI0041491.1"/>
    </source>
</evidence>
<name>A0ACB8RD04_9AGAM</name>
<keyword evidence="2" id="KW-1185">Reference proteome</keyword>
<organism evidence="1 2">
    <name type="scientific">Auriscalpium vulgare</name>
    <dbReference type="NCBI Taxonomy" id="40419"/>
    <lineage>
        <taxon>Eukaryota</taxon>
        <taxon>Fungi</taxon>
        <taxon>Dikarya</taxon>
        <taxon>Basidiomycota</taxon>
        <taxon>Agaricomycotina</taxon>
        <taxon>Agaricomycetes</taxon>
        <taxon>Russulales</taxon>
        <taxon>Auriscalpiaceae</taxon>
        <taxon>Auriscalpium</taxon>
    </lineage>
</organism>
<protein>
    <submittedName>
        <fullName evidence="1">Uncharacterized protein</fullName>
    </submittedName>
</protein>
<proteinExistence type="predicted"/>
<reference evidence="1" key="1">
    <citation type="submission" date="2021-02" db="EMBL/GenBank/DDBJ databases">
        <authorList>
            <consortium name="DOE Joint Genome Institute"/>
            <person name="Ahrendt S."/>
            <person name="Looney B.P."/>
            <person name="Miyauchi S."/>
            <person name="Morin E."/>
            <person name="Drula E."/>
            <person name="Courty P.E."/>
            <person name="Chicoki N."/>
            <person name="Fauchery L."/>
            <person name="Kohler A."/>
            <person name="Kuo A."/>
            <person name="Labutti K."/>
            <person name="Pangilinan J."/>
            <person name="Lipzen A."/>
            <person name="Riley R."/>
            <person name="Andreopoulos W."/>
            <person name="He G."/>
            <person name="Johnson J."/>
            <person name="Barry K.W."/>
            <person name="Grigoriev I.V."/>
            <person name="Nagy L."/>
            <person name="Hibbett D."/>
            <person name="Henrissat B."/>
            <person name="Matheny P.B."/>
            <person name="Labbe J."/>
            <person name="Martin F."/>
        </authorList>
    </citation>
    <scope>NUCLEOTIDE SEQUENCE</scope>
    <source>
        <strain evidence="1">FP105234-sp</strain>
    </source>
</reference>
<feature type="non-terminal residue" evidence="1">
    <location>
        <position position="66"/>
    </location>
</feature>
<gene>
    <name evidence="1" type="ORF">FA95DRAFT_1472254</name>
</gene>
<dbReference type="Proteomes" id="UP000814033">
    <property type="component" value="Unassembled WGS sequence"/>
</dbReference>
<feature type="non-terminal residue" evidence="1">
    <location>
        <position position="1"/>
    </location>
</feature>
<evidence type="ECO:0000313" key="2">
    <source>
        <dbReference type="Proteomes" id="UP000814033"/>
    </source>
</evidence>
<accession>A0ACB8RD04</accession>